<gene>
    <name evidence="9" type="ORF">DUI87_24827</name>
</gene>
<evidence type="ECO:0000256" key="4">
    <source>
        <dbReference type="ARBA" id="ARBA00022989"/>
    </source>
</evidence>
<dbReference type="Proteomes" id="UP000269221">
    <property type="component" value="Unassembled WGS sequence"/>
</dbReference>
<keyword evidence="3 6" id="KW-0812">Transmembrane</keyword>
<accession>A0A3M0JBY9</accession>
<dbReference type="PANTHER" id="PTHR12372:SF6">
    <property type="entry name" value="PECANEX-LIKE PROTEIN 4"/>
    <property type="match status" value="1"/>
</dbReference>
<evidence type="ECO:0000256" key="3">
    <source>
        <dbReference type="ARBA" id="ARBA00022692"/>
    </source>
</evidence>
<evidence type="ECO:0000256" key="7">
    <source>
        <dbReference type="SAM" id="MobiDB-lite"/>
    </source>
</evidence>
<comment type="similarity">
    <text evidence="2 6">Belongs to the pecanex family.</text>
</comment>
<comment type="subcellular location">
    <subcellularLocation>
        <location evidence="1 6">Membrane</location>
        <topology evidence="1 6">Multi-pass membrane protein</topology>
    </subcellularLocation>
</comment>
<comment type="caution">
    <text evidence="9">The sequence shown here is derived from an EMBL/GenBank/DDBJ whole genome shotgun (WGS) entry which is preliminary data.</text>
</comment>
<dbReference type="PANTHER" id="PTHR12372">
    <property type="entry name" value="PECANEX"/>
    <property type="match status" value="1"/>
</dbReference>
<dbReference type="OrthoDB" id="5979286at2759"/>
<keyword evidence="4 6" id="KW-1133">Transmembrane helix</keyword>
<dbReference type="Pfam" id="PF05041">
    <property type="entry name" value="Pecanex_C"/>
    <property type="match status" value="1"/>
</dbReference>
<feature type="transmembrane region" description="Helical" evidence="6">
    <location>
        <begin position="41"/>
        <end position="64"/>
    </location>
</feature>
<dbReference type="GO" id="GO:0016020">
    <property type="term" value="C:membrane"/>
    <property type="evidence" value="ECO:0007669"/>
    <property type="project" value="UniProtKB-SubCell"/>
</dbReference>
<feature type="compositionally biased region" description="Polar residues" evidence="7">
    <location>
        <begin position="583"/>
        <end position="594"/>
    </location>
</feature>
<feature type="transmembrane region" description="Helical" evidence="6">
    <location>
        <begin position="138"/>
        <end position="161"/>
    </location>
</feature>
<feature type="region of interest" description="Disordered" evidence="7">
    <location>
        <begin position="574"/>
        <end position="604"/>
    </location>
</feature>
<keyword evidence="10" id="KW-1185">Reference proteome</keyword>
<reference evidence="9 10" key="1">
    <citation type="submission" date="2018-07" db="EMBL/GenBank/DDBJ databases">
        <title>A high quality draft genome assembly of the barn swallow (H. rustica rustica).</title>
        <authorList>
            <person name="Formenti G."/>
            <person name="Chiara M."/>
            <person name="Poveda L."/>
            <person name="Francoijs K.-J."/>
            <person name="Bonisoli-Alquati A."/>
            <person name="Canova L."/>
            <person name="Gianfranceschi L."/>
            <person name="Horner D.S."/>
            <person name="Saino N."/>
        </authorList>
    </citation>
    <scope>NUCLEOTIDE SEQUENCE [LARGE SCALE GENOMIC DNA]</scope>
    <source>
        <strain evidence="9">Chelidonia</strain>
        <tissue evidence="9">Blood</tissue>
    </source>
</reference>
<feature type="transmembrane region" description="Helical" evidence="6">
    <location>
        <begin position="167"/>
        <end position="188"/>
    </location>
</feature>
<organism evidence="9 10">
    <name type="scientific">Hirundo rustica rustica</name>
    <dbReference type="NCBI Taxonomy" id="333673"/>
    <lineage>
        <taxon>Eukaryota</taxon>
        <taxon>Metazoa</taxon>
        <taxon>Chordata</taxon>
        <taxon>Craniata</taxon>
        <taxon>Vertebrata</taxon>
        <taxon>Euteleostomi</taxon>
        <taxon>Archelosauria</taxon>
        <taxon>Archosauria</taxon>
        <taxon>Dinosauria</taxon>
        <taxon>Saurischia</taxon>
        <taxon>Theropoda</taxon>
        <taxon>Coelurosauria</taxon>
        <taxon>Aves</taxon>
        <taxon>Neognathae</taxon>
        <taxon>Neoaves</taxon>
        <taxon>Telluraves</taxon>
        <taxon>Australaves</taxon>
        <taxon>Passeriformes</taxon>
        <taxon>Sylvioidea</taxon>
        <taxon>Hirundinidae</taxon>
        <taxon>Hirundo</taxon>
    </lineage>
</organism>
<dbReference type="InterPro" id="IPR007735">
    <property type="entry name" value="Pecanex_C"/>
</dbReference>
<feature type="domain" description="Pecanex C-terminal" evidence="8">
    <location>
        <begin position="806"/>
        <end position="961"/>
    </location>
</feature>
<name>A0A3M0JBY9_HIRRU</name>
<evidence type="ECO:0000256" key="5">
    <source>
        <dbReference type="ARBA" id="ARBA00023136"/>
    </source>
</evidence>
<evidence type="ECO:0000256" key="2">
    <source>
        <dbReference type="ARBA" id="ARBA00010170"/>
    </source>
</evidence>
<evidence type="ECO:0000313" key="9">
    <source>
        <dbReference type="EMBL" id="RMB98611.1"/>
    </source>
</evidence>
<feature type="transmembrane region" description="Helical" evidence="6">
    <location>
        <begin position="358"/>
        <end position="380"/>
    </location>
</feature>
<proteinExistence type="inferred from homology"/>
<feature type="transmembrane region" description="Helical" evidence="6">
    <location>
        <begin position="76"/>
        <end position="96"/>
    </location>
</feature>
<evidence type="ECO:0000259" key="8">
    <source>
        <dbReference type="Pfam" id="PF05041"/>
    </source>
</evidence>
<keyword evidence="5 6" id="KW-0472">Membrane</keyword>
<comment type="caution">
    <text evidence="6">Lacks conserved residue(s) required for the propagation of feature annotation.</text>
</comment>
<dbReference type="InterPro" id="IPR039797">
    <property type="entry name" value="Pecanex"/>
</dbReference>
<sequence>MRMGPDVPLLNDYKQEFFLKRFPQTVLGGPRFKLGYCAPPYIYVNQIILFLTPWLWGGVGTLLYQLGVMKDFCTAALSGGLMFVTALALQMTNLYAKQKTVTVERMQIQNTLTDEDEFEFSSCVGSETVKFIIPGKKYIINTVFHSLLAGVLCGLGTWYLLPNRITLLYSNIGGTVVIFVFGWVTICIGEYSLIINTATETATFQALDTYEITALMRPFYIFVFIAVDLAHREIQRVYLFGVLRNPFYPKDVRTVDVFMEKQRRLMKVWQNTENALLDMVVVSAAQMLVLNPDLWWNRSLDTGIKLLLATNRALPSCPPQVGLLRDRLLQFLSKLHFAISILLTSWTEKKQRRRSSAALIALNVAFFPVLLALVAVSALLSSPLLPLFTLPVFLVGFPRPLRSWPGPVGGSACVCSDTVYYRQLVPSLATALQAALAAGGLGLSLPGSHYLCRFQDRLMWILVLEKGFTYCGVNIKGLELQETSCHAAEAHRVDEIFEMAFEHQEHTRILSPNPHFGHILTPCTVIPVRLYSDARNVLSGIIDSHENLKHLKDDFVKVLVWMLVQYCYKKSKTWESPGRANKSKQGSFPQNQHSGAVKGSRALREEDSFSVDTVEDWTDDSDIFDFEPSSRTRDRKELGQLELTPKVHLSIPGSVETQGQDFLREMSPEEKLNRAVVLGLPAVDRGKQAEVLPRVEFSCSYSELLSIPEEWRTAPVPSSKVSEMRQKFPEDWYHFVLSQLDFFHLKEKPSSLLTDLMQDKALKDLYVHGVLSCCFGLFGLDNAVPAPRHVFRAYTGGIPWSAGLDWLTGKPELFQLALKAFRYTFKLMLDKASLGPVENFKELVNYLEEYENDWYIGLVSDLEWQQAVLQEKPYLFSLGHDPSMGIYTGRVLTLQELLVQVGKLNAEAVRGQWANLSWELLYATNDDEERYSIQAHPALLRNLTVQAADPPLGYPVYSSQLLQLPLL</sequence>
<dbReference type="EMBL" id="QRBI01000152">
    <property type="protein sequence ID" value="RMB98611.1"/>
    <property type="molecule type" value="Genomic_DNA"/>
</dbReference>
<evidence type="ECO:0000313" key="10">
    <source>
        <dbReference type="Proteomes" id="UP000269221"/>
    </source>
</evidence>
<evidence type="ECO:0000256" key="1">
    <source>
        <dbReference type="ARBA" id="ARBA00004141"/>
    </source>
</evidence>
<evidence type="ECO:0000256" key="6">
    <source>
        <dbReference type="RuleBase" id="RU367089"/>
    </source>
</evidence>
<dbReference type="AlphaFoldDB" id="A0A3M0JBY9"/>
<protein>
    <recommendedName>
        <fullName evidence="6">Pecanex-like protein</fullName>
    </recommendedName>
</protein>